<name>A0ABW3SRN7_9BACT</name>
<comment type="caution">
    <text evidence="2">The sequence shown here is derived from an EMBL/GenBank/DDBJ whole genome shotgun (WGS) entry which is preliminary data.</text>
</comment>
<accession>A0ABW3SRN7</accession>
<reference evidence="3" key="1">
    <citation type="journal article" date="2019" name="Int. J. Syst. Evol. Microbiol.">
        <title>The Global Catalogue of Microorganisms (GCM) 10K type strain sequencing project: providing services to taxonomists for standard genome sequencing and annotation.</title>
        <authorList>
            <consortium name="The Broad Institute Genomics Platform"/>
            <consortium name="The Broad Institute Genome Sequencing Center for Infectious Disease"/>
            <person name="Wu L."/>
            <person name="Ma J."/>
        </authorList>
    </citation>
    <scope>NUCLEOTIDE SEQUENCE [LARGE SCALE GENOMIC DNA]</scope>
    <source>
        <strain evidence="3">JCM 31319</strain>
    </source>
</reference>
<proteinExistence type="predicted"/>
<evidence type="ECO:0000256" key="1">
    <source>
        <dbReference type="SAM" id="Phobius"/>
    </source>
</evidence>
<gene>
    <name evidence="2" type="ORF">ACFQ2O_15205</name>
</gene>
<sequence length="130" mass="14590">MLSTKSIRGNWLKYPLMWVMLLWAITMPGHEMMVYDYLVQGSVSDSVLRLSPSGKQDEGQRVQPQKVQAFADADTAPVLVVKQVLYVNSLLLLPLIAALFNKEKLLYSSPEAFSKLLKRVFPVSILPNAP</sequence>
<keyword evidence="1" id="KW-0472">Membrane</keyword>
<protein>
    <submittedName>
        <fullName evidence="2">Uncharacterized protein</fullName>
    </submittedName>
</protein>
<keyword evidence="3" id="KW-1185">Reference proteome</keyword>
<dbReference type="EMBL" id="JBHTLD010000153">
    <property type="protein sequence ID" value="MFD1187564.1"/>
    <property type="molecule type" value="Genomic_DNA"/>
</dbReference>
<evidence type="ECO:0000313" key="3">
    <source>
        <dbReference type="Proteomes" id="UP001597094"/>
    </source>
</evidence>
<organism evidence="2 3">
    <name type="scientific">Pontibacter rugosus</name>
    <dbReference type="NCBI Taxonomy" id="1745966"/>
    <lineage>
        <taxon>Bacteria</taxon>
        <taxon>Pseudomonadati</taxon>
        <taxon>Bacteroidota</taxon>
        <taxon>Cytophagia</taxon>
        <taxon>Cytophagales</taxon>
        <taxon>Hymenobacteraceae</taxon>
        <taxon>Pontibacter</taxon>
    </lineage>
</organism>
<feature type="transmembrane region" description="Helical" evidence="1">
    <location>
        <begin position="83"/>
        <end position="100"/>
    </location>
</feature>
<dbReference type="Proteomes" id="UP001597094">
    <property type="component" value="Unassembled WGS sequence"/>
</dbReference>
<keyword evidence="1" id="KW-1133">Transmembrane helix</keyword>
<evidence type="ECO:0000313" key="2">
    <source>
        <dbReference type="EMBL" id="MFD1187564.1"/>
    </source>
</evidence>
<keyword evidence="1" id="KW-0812">Transmembrane</keyword>
<dbReference type="RefSeq" id="WP_377529348.1">
    <property type="nucleotide sequence ID" value="NZ_JBHTLD010000153.1"/>
</dbReference>
<feature type="transmembrane region" description="Helical" evidence="1">
    <location>
        <begin position="12"/>
        <end position="30"/>
    </location>
</feature>